<comment type="caution">
    <text evidence="1">The sequence shown here is derived from an EMBL/GenBank/DDBJ whole genome shotgun (WGS) entry which is preliminary data.</text>
</comment>
<reference evidence="1" key="1">
    <citation type="submission" date="2020-06" db="EMBL/GenBank/DDBJ databases">
        <title>Characterization of fructooligosaccharide metabolism and fructooligosaccharide-degrading enzymes in human commensal butyrate producers.</title>
        <authorList>
            <person name="Tanno H."/>
            <person name="Fujii T."/>
            <person name="Hirano K."/>
            <person name="Maeno S."/>
            <person name="Tonozuka T."/>
            <person name="Sakamoto M."/>
            <person name="Ohkuma M."/>
            <person name="Tochio T."/>
            <person name="Endo A."/>
        </authorList>
    </citation>
    <scope>NUCLEOTIDE SEQUENCE</scope>
    <source>
        <strain evidence="1">JCM 17466</strain>
    </source>
</reference>
<dbReference type="EMBL" id="BLYI01000047">
    <property type="protein sequence ID" value="GFO85836.1"/>
    <property type="molecule type" value="Genomic_DNA"/>
</dbReference>
<accession>A0A916VDM3</accession>
<evidence type="ECO:0000313" key="2">
    <source>
        <dbReference type="Proteomes" id="UP000613208"/>
    </source>
</evidence>
<gene>
    <name evidence="1" type="ORF">ANBU17_21830</name>
</gene>
<evidence type="ECO:0000313" key="1">
    <source>
        <dbReference type="EMBL" id="GFO85836.1"/>
    </source>
</evidence>
<organism evidence="1 2">
    <name type="scientific">Anaerostipes butyraticus</name>
    <dbReference type="NCBI Taxonomy" id="645466"/>
    <lineage>
        <taxon>Bacteria</taxon>
        <taxon>Bacillati</taxon>
        <taxon>Bacillota</taxon>
        <taxon>Clostridia</taxon>
        <taxon>Lachnospirales</taxon>
        <taxon>Lachnospiraceae</taxon>
        <taxon>Anaerostipes</taxon>
    </lineage>
</organism>
<dbReference type="RefSeq" id="WP_201311533.1">
    <property type="nucleotide sequence ID" value="NZ_BLYI01000047.1"/>
</dbReference>
<sequence>MFEIPTFETYTDEKFKYQIDIPSTFKSQPNTTKEDKQYVALDKRATIKICARYFDKDIPTEFSLKEYIKMYENGTIFYKDDRMEKEHWYAISMKIANVYRYKKCIITSENTIVYVELVFPEDQGEIYNNVYDYTTHIEKSFKTYRG</sequence>
<dbReference type="AlphaFoldDB" id="A0A916VDM3"/>
<dbReference type="Proteomes" id="UP000613208">
    <property type="component" value="Unassembled WGS sequence"/>
</dbReference>
<protein>
    <submittedName>
        <fullName evidence="1">Uncharacterized protein</fullName>
    </submittedName>
</protein>
<name>A0A916VDM3_9FIRM</name>
<proteinExistence type="predicted"/>
<keyword evidence="2" id="KW-1185">Reference proteome</keyword>